<protein>
    <recommendedName>
        <fullName evidence="9">Dihydroorotate dehydrogenase</fullName>
        <shortName evidence="9">DHOD</shortName>
        <shortName evidence="9">DHODase</shortName>
        <shortName evidence="9">DHOdehase</shortName>
        <ecNumber evidence="9">1.3.-.-</ecNumber>
    </recommendedName>
</protein>
<keyword evidence="5 9" id="KW-0285">Flavoprotein</keyword>
<evidence type="ECO:0000256" key="3">
    <source>
        <dbReference type="ARBA" id="ARBA00008008"/>
    </source>
</evidence>
<evidence type="ECO:0000313" key="11">
    <source>
        <dbReference type="EMBL" id="SUB75273.1"/>
    </source>
</evidence>
<feature type="binding site" evidence="9">
    <location>
        <begin position="44"/>
        <end position="45"/>
    </location>
    <ligand>
        <name>FMN</name>
        <dbReference type="ChEBI" id="CHEBI:58210"/>
    </ligand>
</feature>
<keyword evidence="6 9" id="KW-0288">FMN</keyword>
<dbReference type="PANTHER" id="PTHR48109:SF1">
    <property type="entry name" value="DIHYDROOROTATE DEHYDROGENASE (FUMARATE)"/>
    <property type="match status" value="1"/>
</dbReference>
<dbReference type="InterPro" id="IPR005720">
    <property type="entry name" value="Dihydroorotate_DH_cat"/>
</dbReference>
<comment type="pathway">
    <text evidence="2 9">Pyrimidine metabolism; UMP biosynthesis via de novo pathway.</text>
</comment>
<evidence type="ECO:0000259" key="10">
    <source>
        <dbReference type="Pfam" id="PF01180"/>
    </source>
</evidence>
<dbReference type="NCBIfam" id="NF005574">
    <property type="entry name" value="PRK07259.1"/>
    <property type="match status" value="1"/>
</dbReference>
<evidence type="ECO:0000256" key="2">
    <source>
        <dbReference type="ARBA" id="ARBA00004725"/>
    </source>
</evidence>
<feature type="domain" description="Dihydroorotate dehydrogenase catalytic" evidence="10">
    <location>
        <begin position="4"/>
        <end position="284"/>
    </location>
</feature>
<dbReference type="GO" id="GO:0006207">
    <property type="term" value="P:'de novo' pyrimidine nucleobase biosynthetic process"/>
    <property type="evidence" value="ECO:0007669"/>
    <property type="project" value="InterPro"/>
</dbReference>
<comment type="similarity">
    <text evidence="3 9">Belongs to the dihydroorotate dehydrogenase family. Type 1 subfamily.</text>
</comment>
<dbReference type="PANTHER" id="PTHR48109">
    <property type="entry name" value="DIHYDROOROTATE DEHYDROGENASE (QUINONE), MITOCHONDRIAL-RELATED"/>
    <property type="match status" value="1"/>
</dbReference>
<dbReference type="AlphaFoldDB" id="A0A379DDC8"/>
<evidence type="ECO:0000256" key="7">
    <source>
        <dbReference type="ARBA" id="ARBA00022975"/>
    </source>
</evidence>
<feature type="binding site" evidence="9">
    <location>
        <begin position="190"/>
        <end position="191"/>
    </location>
    <ligand>
        <name>substrate</name>
    </ligand>
</feature>
<organism evidence="11 12">
    <name type="scientific">Peptoniphilus indolicus</name>
    <dbReference type="NCBI Taxonomy" id="33030"/>
    <lineage>
        <taxon>Bacteria</taxon>
        <taxon>Bacillati</taxon>
        <taxon>Bacillota</taxon>
        <taxon>Tissierellia</taxon>
        <taxon>Tissierellales</taxon>
        <taxon>Peptoniphilaceae</taxon>
        <taxon>Peptoniphilus</taxon>
    </lineage>
</organism>
<dbReference type="FunFam" id="3.20.20.70:FF:000027">
    <property type="entry name" value="Dihydropyrimidine dehydrogenase [NADP(+)]"/>
    <property type="match status" value="1"/>
</dbReference>
<dbReference type="Gene3D" id="3.20.20.70">
    <property type="entry name" value="Aldolase class I"/>
    <property type="match status" value="1"/>
</dbReference>
<dbReference type="InterPro" id="IPR033888">
    <property type="entry name" value="DHOD_1B"/>
</dbReference>
<evidence type="ECO:0000313" key="12">
    <source>
        <dbReference type="Proteomes" id="UP000254777"/>
    </source>
</evidence>
<dbReference type="PIRSF" id="PIRSF000164">
    <property type="entry name" value="DHO_oxidase"/>
    <property type="match status" value="1"/>
</dbReference>
<dbReference type="GO" id="GO:0004152">
    <property type="term" value="F:dihydroorotate dehydrogenase activity"/>
    <property type="evidence" value="ECO:0007669"/>
    <property type="project" value="UniProtKB-UniRule"/>
</dbReference>
<dbReference type="InterPro" id="IPR001295">
    <property type="entry name" value="Dihydroorotate_DH_CS"/>
</dbReference>
<dbReference type="Proteomes" id="UP000254777">
    <property type="component" value="Unassembled WGS sequence"/>
</dbReference>
<dbReference type="EMBL" id="UGTH01000001">
    <property type="protein sequence ID" value="SUB75273.1"/>
    <property type="molecule type" value="Genomic_DNA"/>
</dbReference>
<feature type="binding site" evidence="9">
    <location>
        <position position="44"/>
    </location>
    <ligand>
        <name>substrate</name>
    </ligand>
</feature>
<evidence type="ECO:0000256" key="5">
    <source>
        <dbReference type="ARBA" id="ARBA00022630"/>
    </source>
</evidence>
<reference evidence="11 12" key="1">
    <citation type="submission" date="2018-06" db="EMBL/GenBank/DDBJ databases">
        <authorList>
            <consortium name="Pathogen Informatics"/>
            <person name="Doyle S."/>
        </authorList>
    </citation>
    <scope>NUCLEOTIDE SEQUENCE [LARGE SCALE GENOMIC DNA]</scope>
    <source>
        <strain evidence="11 12">NCTC11088</strain>
    </source>
</reference>
<sequence>MRTEVEIFGKTLKNPLLPASGTYGYGEAYESYYSPSELGALISKGITWNPKPGNEGIRIWETPSGILNSIGLENPGIHEFLNGKLQKMQTLNENIIVNLGGNTIEEYINSVELLNEHDFFAIELNISCPNVKEGGMAFGIESETAAEVTKIVKAHTEHNLIVKLSPNARDVVECAKAVEEAGADSVSLINTVLGMAIDPYAERTVFNNVYAGLSGPAVKPIALRMVHQVAKNVSIPVIAAGGISTGLDVAEFMMAGATLAQIGTANFMNPNAVMDILKDFEEFLKGKNITAKDLIGIV</sequence>
<dbReference type="InterPro" id="IPR050074">
    <property type="entry name" value="DHO_dehydrogenase"/>
</dbReference>
<keyword evidence="8 9" id="KW-0560">Oxidoreductase</keyword>
<dbReference type="InterPro" id="IPR012135">
    <property type="entry name" value="Dihydroorotate_DH_1_2"/>
</dbReference>
<dbReference type="InterPro" id="IPR024920">
    <property type="entry name" value="Dihydroorotate_DH_1"/>
</dbReference>
<dbReference type="Pfam" id="PF01180">
    <property type="entry name" value="DHO_dh"/>
    <property type="match status" value="1"/>
</dbReference>
<dbReference type="HAMAP" id="MF_00224">
    <property type="entry name" value="DHO_dh_type1"/>
    <property type="match status" value="1"/>
</dbReference>
<feature type="binding site" evidence="9">
    <location>
        <position position="215"/>
    </location>
    <ligand>
        <name>FMN</name>
        <dbReference type="ChEBI" id="CHEBI:58210"/>
    </ligand>
</feature>
<proteinExistence type="inferred from homology"/>
<feature type="active site" description="Nucleophile" evidence="9">
    <location>
        <position position="128"/>
    </location>
</feature>
<dbReference type="NCBIfam" id="TIGR01037">
    <property type="entry name" value="pyrD_sub1_fam"/>
    <property type="match status" value="1"/>
</dbReference>
<comment type="cofactor">
    <cofactor evidence="9">
        <name>FMN</name>
        <dbReference type="ChEBI" id="CHEBI:58210"/>
    </cofactor>
    <text evidence="9">Binds 1 FMN per subunit.</text>
</comment>
<evidence type="ECO:0000256" key="6">
    <source>
        <dbReference type="ARBA" id="ARBA00022643"/>
    </source>
</evidence>
<feature type="binding site" evidence="9">
    <location>
        <position position="98"/>
    </location>
    <ligand>
        <name>FMN</name>
        <dbReference type="ChEBI" id="CHEBI:58210"/>
    </ligand>
</feature>
<keyword evidence="7 9" id="KW-0665">Pyrimidine biosynthesis</keyword>
<accession>A0A379DDC8</accession>
<dbReference type="InterPro" id="IPR013785">
    <property type="entry name" value="Aldolase_TIM"/>
</dbReference>
<gene>
    <name evidence="9 11" type="primary">pyrD</name>
    <name evidence="11" type="ORF">NCTC11088_01062</name>
</gene>
<dbReference type="GO" id="GO:0005737">
    <property type="term" value="C:cytoplasm"/>
    <property type="evidence" value="ECO:0007669"/>
    <property type="project" value="UniProtKB-SubCell"/>
</dbReference>
<dbReference type="GO" id="GO:0044205">
    <property type="term" value="P:'de novo' UMP biosynthetic process"/>
    <property type="evidence" value="ECO:0007669"/>
    <property type="project" value="UniProtKB-UniRule"/>
</dbReference>
<evidence type="ECO:0000256" key="9">
    <source>
        <dbReference type="HAMAP-Rule" id="MF_00224"/>
    </source>
</evidence>
<evidence type="ECO:0000256" key="1">
    <source>
        <dbReference type="ARBA" id="ARBA00004496"/>
    </source>
</evidence>
<evidence type="ECO:0000256" key="4">
    <source>
        <dbReference type="ARBA" id="ARBA00022490"/>
    </source>
</evidence>
<dbReference type="EC" id="1.3.-.-" evidence="9"/>
<feature type="binding site" evidence="9">
    <location>
        <begin position="263"/>
        <end position="264"/>
    </location>
    <ligand>
        <name>FMN</name>
        <dbReference type="ChEBI" id="CHEBI:58210"/>
    </ligand>
</feature>
<name>A0A379DDC8_9FIRM</name>
<dbReference type="UniPathway" id="UPA00070"/>
<feature type="binding site" evidence="9">
    <location>
        <begin position="241"/>
        <end position="242"/>
    </location>
    <ligand>
        <name>FMN</name>
        <dbReference type="ChEBI" id="CHEBI:58210"/>
    </ligand>
</feature>
<feature type="binding site" evidence="9">
    <location>
        <position position="125"/>
    </location>
    <ligand>
        <name>FMN</name>
        <dbReference type="ChEBI" id="CHEBI:58210"/>
    </ligand>
</feature>
<dbReference type="CDD" id="cd04740">
    <property type="entry name" value="DHOD_1B_like"/>
    <property type="match status" value="1"/>
</dbReference>
<evidence type="ECO:0000256" key="8">
    <source>
        <dbReference type="ARBA" id="ARBA00023002"/>
    </source>
</evidence>
<dbReference type="RefSeq" id="WP_004820230.1">
    <property type="nucleotide sequence ID" value="NZ_UGTH01000001.1"/>
</dbReference>
<comment type="function">
    <text evidence="9">Catalyzes the conversion of dihydroorotate to orotate.</text>
</comment>
<comment type="subcellular location">
    <subcellularLocation>
        <location evidence="1 9">Cytoplasm</location>
    </subcellularLocation>
</comment>
<dbReference type="InterPro" id="IPR049622">
    <property type="entry name" value="Dihydroorotate_DH_I"/>
</dbReference>
<dbReference type="SUPFAM" id="SSF51395">
    <property type="entry name" value="FMN-linked oxidoreductases"/>
    <property type="match status" value="1"/>
</dbReference>
<feature type="binding site" evidence="9">
    <location>
        <begin position="68"/>
        <end position="72"/>
    </location>
    <ligand>
        <name>substrate</name>
    </ligand>
</feature>
<comment type="catalytic activity">
    <reaction evidence="9">
        <text>(S)-dihydroorotate + A = orotate + AH2</text>
        <dbReference type="Rhea" id="RHEA:18073"/>
        <dbReference type="ChEBI" id="CHEBI:13193"/>
        <dbReference type="ChEBI" id="CHEBI:17499"/>
        <dbReference type="ChEBI" id="CHEBI:30839"/>
        <dbReference type="ChEBI" id="CHEBI:30864"/>
    </reaction>
</comment>
<feature type="binding site" evidence="9">
    <location>
        <position position="163"/>
    </location>
    <ligand>
        <name>FMN</name>
        <dbReference type="ChEBI" id="CHEBI:58210"/>
    </ligand>
</feature>
<feature type="binding site" evidence="9">
    <location>
        <position position="125"/>
    </location>
    <ligand>
        <name>substrate</name>
    </ligand>
</feature>
<feature type="binding site" evidence="9">
    <location>
        <position position="20"/>
    </location>
    <ligand>
        <name>FMN</name>
        <dbReference type="ChEBI" id="CHEBI:58210"/>
    </ligand>
</feature>
<dbReference type="PROSITE" id="PS00912">
    <property type="entry name" value="DHODEHASE_2"/>
    <property type="match status" value="1"/>
</dbReference>
<keyword evidence="4 9" id="KW-0963">Cytoplasm</keyword>
<feature type="binding site" evidence="9">
    <location>
        <position position="189"/>
    </location>
    <ligand>
        <name>FMN</name>
        <dbReference type="ChEBI" id="CHEBI:58210"/>
    </ligand>
</feature>